<keyword evidence="4 6" id="KW-1133">Transmembrane helix</keyword>
<keyword evidence="5 6" id="KW-0472">Membrane</keyword>
<accession>A0ABR2MZ14</accession>
<keyword evidence="3 6" id="KW-0812">Transmembrane</keyword>
<evidence type="ECO:0000256" key="4">
    <source>
        <dbReference type="ARBA" id="ARBA00022989"/>
    </source>
</evidence>
<evidence type="ECO:0000256" key="1">
    <source>
        <dbReference type="ARBA" id="ARBA00004141"/>
    </source>
</evidence>
<reference evidence="7 8" key="1">
    <citation type="journal article" date="2022" name="Nat. Plants">
        <title>Genomes of leafy and leafless Platanthera orchids illuminate the evolution of mycoheterotrophy.</title>
        <authorList>
            <person name="Li M.H."/>
            <person name="Liu K.W."/>
            <person name="Li Z."/>
            <person name="Lu H.C."/>
            <person name="Ye Q.L."/>
            <person name="Zhang D."/>
            <person name="Wang J.Y."/>
            <person name="Li Y.F."/>
            <person name="Zhong Z.M."/>
            <person name="Liu X."/>
            <person name="Yu X."/>
            <person name="Liu D.K."/>
            <person name="Tu X.D."/>
            <person name="Liu B."/>
            <person name="Hao Y."/>
            <person name="Liao X.Y."/>
            <person name="Jiang Y.T."/>
            <person name="Sun W.H."/>
            <person name="Chen J."/>
            <person name="Chen Y.Q."/>
            <person name="Ai Y."/>
            <person name="Zhai J.W."/>
            <person name="Wu S.S."/>
            <person name="Zhou Z."/>
            <person name="Hsiao Y.Y."/>
            <person name="Wu W.L."/>
            <person name="Chen Y.Y."/>
            <person name="Lin Y.F."/>
            <person name="Hsu J.L."/>
            <person name="Li C.Y."/>
            <person name="Wang Z.W."/>
            <person name="Zhao X."/>
            <person name="Zhong W.Y."/>
            <person name="Ma X.K."/>
            <person name="Ma L."/>
            <person name="Huang J."/>
            <person name="Chen G.Z."/>
            <person name="Huang M.Z."/>
            <person name="Huang L."/>
            <person name="Peng D.H."/>
            <person name="Luo Y.B."/>
            <person name="Zou S.Q."/>
            <person name="Chen S.P."/>
            <person name="Lan S."/>
            <person name="Tsai W.C."/>
            <person name="Van de Peer Y."/>
            <person name="Liu Z.J."/>
        </authorList>
    </citation>
    <scope>NUCLEOTIDE SEQUENCE [LARGE SCALE GENOMIC DNA]</scope>
    <source>
        <strain evidence="7">Lor288</strain>
    </source>
</reference>
<protein>
    <submittedName>
        <fullName evidence="7">Uncharacterized protein</fullName>
    </submittedName>
</protein>
<evidence type="ECO:0000313" key="7">
    <source>
        <dbReference type="EMBL" id="KAK8968138.1"/>
    </source>
</evidence>
<evidence type="ECO:0000313" key="8">
    <source>
        <dbReference type="Proteomes" id="UP001412067"/>
    </source>
</evidence>
<dbReference type="Proteomes" id="UP001412067">
    <property type="component" value="Unassembled WGS sequence"/>
</dbReference>
<sequence>MSEETKSADINGPRGIISAIGISIIFGWGYLLGITFTVTNILYLLSVDNDAGGYAVAELRTHLLRLKSFSYPFLLSGYLGWTSTFKLDRKSSYMNVVVVALIAMRNNKMFNVVVAIAAPCNCPGPLQLSATHMVQPEPMQPAQMMQPSPHHAAHMMHEPLHWCSPTSPLLQ</sequence>
<dbReference type="PANTHER" id="PTHR45649">
    <property type="entry name" value="AMINO-ACID PERMEASE BAT1"/>
    <property type="match status" value="1"/>
</dbReference>
<comment type="caution">
    <text evidence="7">The sequence shown here is derived from an EMBL/GenBank/DDBJ whole genome shotgun (WGS) entry which is preliminary data.</text>
</comment>
<evidence type="ECO:0000256" key="3">
    <source>
        <dbReference type="ARBA" id="ARBA00022692"/>
    </source>
</evidence>
<proteinExistence type="predicted"/>
<keyword evidence="8" id="KW-1185">Reference proteome</keyword>
<evidence type="ECO:0000256" key="6">
    <source>
        <dbReference type="SAM" id="Phobius"/>
    </source>
</evidence>
<organism evidence="7 8">
    <name type="scientific">Platanthera guangdongensis</name>
    <dbReference type="NCBI Taxonomy" id="2320717"/>
    <lineage>
        <taxon>Eukaryota</taxon>
        <taxon>Viridiplantae</taxon>
        <taxon>Streptophyta</taxon>
        <taxon>Embryophyta</taxon>
        <taxon>Tracheophyta</taxon>
        <taxon>Spermatophyta</taxon>
        <taxon>Magnoliopsida</taxon>
        <taxon>Liliopsida</taxon>
        <taxon>Asparagales</taxon>
        <taxon>Orchidaceae</taxon>
        <taxon>Orchidoideae</taxon>
        <taxon>Orchideae</taxon>
        <taxon>Orchidinae</taxon>
        <taxon>Platanthera</taxon>
    </lineage>
</organism>
<comment type="subcellular location">
    <subcellularLocation>
        <location evidence="1">Membrane</location>
        <topology evidence="1">Multi-pass membrane protein</topology>
    </subcellularLocation>
</comment>
<name>A0ABR2MZ14_9ASPA</name>
<evidence type="ECO:0000256" key="5">
    <source>
        <dbReference type="ARBA" id="ARBA00023136"/>
    </source>
</evidence>
<keyword evidence="2" id="KW-0813">Transport</keyword>
<gene>
    <name evidence="7" type="ORF">KSP40_PGU001096</name>
</gene>
<dbReference type="EMBL" id="JBBWWR010000004">
    <property type="protein sequence ID" value="KAK8968138.1"/>
    <property type="molecule type" value="Genomic_DNA"/>
</dbReference>
<feature type="transmembrane region" description="Helical" evidence="6">
    <location>
        <begin position="16"/>
        <end position="43"/>
    </location>
</feature>
<evidence type="ECO:0000256" key="2">
    <source>
        <dbReference type="ARBA" id="ARBA00022448"/>
    </source>
</evidence>
<dbReference type="PANTHER" id="PTHR45649:SF30">
    <property type="entry name" value="AMINO-ACID PERMEASE BAT1"/>
    <property type="match status" value="1"/>
</dbReference>